<dbReference type="Proteomes" id="UP000032066">
    <property type="component" value="Unassembled WGS sequence"/>
</dbReference>
<dbReference type="InterPro" id="IPR011990">
    <property type="entry name" value="TPR-like_helical_dom_sf"/>
</dbReference>
<dbReference type="AlphaFoldDB" id="A0A0D0PNH2"/>
<feature type="compositionally biased region" description="Basic and acidic residues" evidence="1">
    <location>
        <begin position="390"/>
        <end position="401"/>
    </location>
</feature>
<reference evidence="2 3" key="1">
    <citation type="submission" date="2015-02" db="EMBL/GenBank/DDBJ databases">
        <title>Draft genome sequence of Kitasatospora griseola MF730-N6, a bafilomycin, terpentecin and satosporin producer.</title>
        <authorList>
            <person name="Arens J.C."/>
            <person name="Haltli B."/>
            <person name="Kerr R.G."/>
        </authorList>
    </citation>
    <scope>NUCLEOTIDE SEQUENCE [LARGE SCALE GENOMIC DNA]</scope>
    <source>
        <strain evidence="2 3">MF730-N6</strain>
    </source>
</reference>
<organism evidence="2 3">
    <name type="scientific">Kitasatospora griseola</name>
    <name type="common">Streptomyces griseolosporeus</name>
    <dbReference type="NCBI Taxonomy" id="2064"/>
    <lineage>
        <taxon>Bacteria</taxon>
        <taxon>Bacillati</taxon>
        <taxon>Actinomycetota</taxon>
        <taxon>Actinomycetes</taxon>
        <taxon>Kitasatosporales</taxon>
        <taxon>Streptomycetaceae</taxon>
        <taxon>Kitasatospora</taxon>
    </lineage>
</organism>
<evidence type="ECO:0000256" key="1">
    <source>
        <dbReference type="SAM" id="MobiDB-lite"/>
    </source>
</evidence>
<feature type="compositionally biased region" description="Basic and acidic residues" evidence="1">
    <location>
        <begin position="155"/>
        <end position="172"/>
    </location>
</feature>
<feature type="compositionally biased region" description="Low complexity" evidence="1">
    <location>
        <begin position="630"/>
        <end position="639"/>
    </location>
</feature>
<protein>
    <submittedName>
        <fullName evidence="2">Uncharacterized protein</fullName>
    </submittedName>
</protein>
<dbReference type="STRING" id="2064.TR51_22890"/>
<proteinExistence type="predicted"/>
<dbReference type="InterPro" id="IPR050767">
    <property type="entry name" value="Sel1_AlgK"/>
</dbReference>
<feature type="compositionally biased region" description="Low complexity" evidence="1">
    <location>
        <begin position="613"/>
        <end position="622"/>
    </location>
</feature>
<gene>
    <name evidence="2" type="ORF">TR51_22890</name>
</gene>
<dbReference type="SMART" id="SM00671">
    <property type="entry name" value="SEL1"/>
    <property type="match status" value="4"/>
</dbReference>
<dbReference type="Pfam" id="PF08238">
    <property type="entry name" value="Sel1"/>
    <property type="match status" value="6"/>
</dbReference>
<feature type="region of interest" description="Disordered" evidence="1">
    <location>
        <begin position="155"/>
        <end position="175"/>
    </location>
</feature>
<name>A0A0D0PNH2_KITGR</name>
<dbReference type="Gene3D" id="1.25.40.10">
    <property type="entry name" value="Tetratricopeptide repeat domain"/>
    <property type="match status" value="2"/>
</dbReference>
<dbReference type="PANTHER" id="PTHR11102:SF160">
    <property type="entry name" value="ERAD-ASSOCIATED E3 UBIQUITIN-PROTEIN LIGASE COMPONENT HRD3"/>
    <property type="match status" value="1"/>
</dbReference>
<comment type="caution">
    <text evidence="2">The sequence shown here is derived from an EMBL/GenBank/DDBJ whole genome shotgun (WGS) entry which is preliminary data.</text>
</comment>
<dbReference type="InterPro" id="IPR006597">
    <property type="entry name" value="Sel1-like"/>
</dbReference>
<feature type="compositionally biased region" description="Polar residues" evidence="1">
    <location>
        <begin position="118"/>
        <end position="128"/>
    </location>
</feature>
<accession>A0A0D0PNH2</accession>
<sequence>MRVRGRAAHSLVLRELLLLWEAARQADGRTITRKRLAWLGGIGPSTLNGWLSGRSVPRDVDRLTVVAGELSRAAGRPVRNARYWAVLMEADRAHRSPTAVASSPAERQVATGFPHVASSPTGNGTQPSGEDGDVEALCRCAEILGRTGEIAEALERSEAETEAGHPAAHDRAGQPVVGLDRADEAMSRFEWAPVDGHPEVPATHAGTCAVVGRTDQAIAWWERAWEQGVTTVHEAADVWAAEVWAATGRIGETVWHEAAALSAGHGQFGDLPRFGHIGDHVTLRERGEQCERDGDLVEALSWYRKAAEAGSEAALFQAADMLERNGDHDRAVHWYELAAHRGDTYAMRELGRLLGELGRSRESISWYRAAVRAGDRHALPEVVHVVEQLDRRSTTASDRPRSRPLSLLGPAEEAEGGAVVPQSTTDRGSAGTALLPDAVELLKEAGRYFEADLLLRSADRPESDRLREASRMLSGSVSTDEAIEWVQRFADIGDLQAVSEAAEMLENRGRIDEALDWYARAAGVGDRDALLAAARMLADRHQIERALDWYGRAAEAGVPSAHREAVMLRQQVDEAETAATQRNLQARSAASVVPTQRGQAMAEAGSPHPGAEPAVPSAPASARRVRAPRKSAASTPRQR</sequence>
<feature type="region of interest" description="Disordered" evidence="1">
    <location>
        <begin position="113"/>
        <end position="132"/>
    </location>
</feature>
<evidence type="ECO:0000313" key="2">
    <source>
        <dbReference type="EMBL" id="KIQ62042.1"/>
    </source>
</evidence>
<dbReference type="PANTHER" id="PTHR11102">
    <property type="entry name" value="SEL-1-LIKE PROTEIN"/>
    <property type="match status" value="1"/>
</dbReference>
<feature type="region of interest" description="Disordered" evidence="1">
    <location>
        <begin position="390"/>
        <end position="430"/>
    </location>
</feature>
<evidence type="ECO:0000313" key="3">
    <source>
        <dbReference type="Proteomes" id="UP000032066"/>
    </source>
</evidence>
<dbReference type="EMBL" id="JXZB01000004">
    <property type="protein sequence ID" value="KIQ62042.1"/>
    <property type="molecule type" value="Genomic_DNA"/>
</dbReference>
<feature type="region of interest" description="Disordered" evidence="1">
    <location>
        <begin position="580"/>
        <end position="639"/>
    </location>
</feature>
<keyword evidence="3" id="KW-1185">Reference proteome</keyword>
<dbReference type="SUPFAM" id="SSF81901">
    <property type="entry name" value="HCP-like"/>
    <property type="match status" value="2"/>
</dbReference>
<feature type="compositionally biased region" description="Polar residues" evidence="1">
    <location>
        <begin position="580"/>
        <end position="598"/>
    </location>
</feature>
<dbReference type="PATRIC" id="fig|2064.6.peg.4916"/>